<dbReference type="InterPro" id="IPR050665">
    <property type="entry name" value="Cytochrome_P450_Monooxygen"/>
</dbReference>
<evidence type="ECO:0000256" key="8">
    <source>
        <dbReference type="ARBA" id="ARBA00023002"/>
    </source>
</evidence>
<gene>
    <name evidence="15" type="ORF">F3Y22_tig00110450pilonHSYRG00031</name>
</gene>
<evidence type="ECO:0000313" key="15">
    <source>
        <dbReference type="EMBL" id="KAE8704447.1"/>
    </source>
</evidence>
<proteinExistence type="inferred from homology"/>
<keyword evidence="8 13" id="KW-0560">Oxidoreductase</keyword>
<keyword evidence="4 12" id="KW-0349">Heme</keyword>
<protein>
    <submittedName>
        <fullName evidence="15">Uncharacterized protein</fullName>
    </submittedName>
</protein>
<dbReference type="InterPro" id="IPR036396">
    <property type="entry name" value="Cyt_P450_sf"/>
</dbReference>
<keyword evidence="9 12" id="KW-0408">Iron</keyword>
<dbReference type="GO" id="GO:0005506">
    <property type="term" value="F:iron ion binding"/>
    <property type="evidence" value="ECO:0007669"/>
    <property type="project" value="InterPro"/>
</dbReference>
<keyword evidence="6 12" id="KW-0479">Metal-binding</keyword>
<dbReference type="Proteomes" id="UP000436088">
    <property type="component" value="Unassembled WGS sequence"/>
</dbReference>
<dbReference type="PROSITE" id="PS00086">
    <property type="entry name" value="CYTOCHROME_P450"/>
    <property type="match status" value="1"/>
</dbReference>
<dbReference type="InterPro" id="IPR001128">
    <property type="entry name" value="Cyt_P450"/>
</dbReference>
<evidence type="ECO:0000256" key="6">
    <source>
        <dbReference type="ARBA" id="ARBA00022723"/>
    </source>
</evidence>
<dbReference type="GO" id="GO:0016705">
    <property type="term" value="F:oxidoreductase activity, acting on paired donors, with incorporation or reduction of molecular oxygen"/>
    <property type="evidence" value="ECO:0007669"/>
    <property type="project" value="InterPro"/>
</dbReference>
<organism evidence="15 16">
    <name type="scientific">Hibiscus syriacus</name>
    <name type="common">Rose of Sharon</name>
    <dbReference type="NCBI Taxonomy" id="106335"/>
    <lineage>
        <taxon>Eukaryota</taxon>
        <taxon>Viridiplantae</taxon>
        <taxon>Streptophyta</taxon>
        <taxon>Embryophyta</taxon>
        <taxon>Tracheophyta</taxon>
        <taxon>Spermatophyta</taxon>
        <taxon>Magnoliopsida</taxon>
        <taxon>eudicotyledons</taxon>
        <taxon>Gunneridae</taxon>
        <taxon>Pentapetalae</taxon>
        <taxon>rosids</taxon>
        <taxon>malvids</taxon>
        <taxon>Malvales</taxon>
        <taxon>Malvaceae</taxon>
        <taxon>Malvoideae</taxon>
        <taxon>Hibiscus</taxon>
    </lineage>
</organism>
<evidence type="ECO:0000256" key="2">
    <source>
        <dbReference type="ARBA" id="ARBA00004167"/>
    </source>
</evidence>
<reference evidence="15" key="1">
    <citation type="submission" date="2019-09" db="EMBL/GenBank/DDBJ databases">
        <title>Draft genome information of white flower Hibiscus syriacus.</title>
        <authorList>
            <person name="Kim Y.-M."/>
        </authorList>
    </citation>
    <scope>NUCLEOTIDE SEQUENCE [LARGE SCALE GENOMIC DNA]</scope>
    <source>
        <strain evidence="15">YM2019G1</strain>
    </source>
</reference>
<evidence type="ECO:0000256" key="10">
    <source>
        <dbReference type="ARBA" id="ARBA00023033"/>
    </source>
</evidence>
<feature type="transmembrane region" description="Helical" evidence="14">
    <location>
        <begin position="6"/>
        <end position="26"/>
    </location>
</feature>
<feature type="transmembrane region" description="Helical" evidence="14">
    <location>
        <begin position="161"/>
        <end position="184"/>
    </location>
</feature>
<evidence type="ECO:0000256" key="1">
    <source>
        <dbReference type="ARBA" id="ARBA00001971"/>
    </source>
</evidence>
<evidence type="ECO:0000256" key="14">
    <source>
        <dbReference type="SAM" id="Phobius"/>
    </source>
</evidence>
<sequence>MEEIVRYVFCMPLNCILLVCFGSSYCRGEDIFLKLRPFEREDGSIRGGLTGYRHASQDETAYYGDSGIVKTLSAGSHSVKGSIGDMKFGEILVPKGVNIWIMVLALHTGPEIWCKEAYTFDPNRFEEGIAGACKLPQTYMPFGVGPRVCLGQNLAMVELKLVIALLLCNFASPFLPTTPILRFYGWR</sequence>
<comment type="cofactor">
    <cofactor evidence="1 12">
        <name>heme</name>
        <dbReference type="ChEBI" id="CHEBI:30413"/>
    </cofactor>
</comment>
<dbReference type="GO" id="GO:0020037">
    <property type="term" value="F:heme binding"/>
    <property type="evidence" value="ECO:0007669"/>
    <property type="project" value="InterPro"/>
</dbReference>
<comment type="subcellular location">
    <subcellularLocation>
        <location evidence="2">Membrane</location>
        <topology evidence="2">Single-pass membrane protein</topology>
    </subcellularLocation>
</comment>
<evidence type="ECO:0000313" key="16">
    <source>
        <dbReference type="Proteomes" id="UP000436088"/>
    </source>
</evidence>
<dbReference type="AlphaFoldDB" id="A0A6A3AM10"/>
<dbReference type="EMBL" id="VEPZ02000992">
    <property type="protein sequence ID" value="KAE8704447.1"/>
    <property type="molecule type" value="Genomic_DNA"/>
</dbReference>
<dbReference type="InterPro" id="IPR017972">
    <property type="entry name" value="Cyt_P450_CS"/>
</dbReference>
<dbReference type="Gene3D" id="1.10.630.10">
    <property type="entry name" value="Cytochrome P450"/>
    <property type="match status" value="1"/>
</dbReference>
<evidence type="ECO:0000256" key="11">
    <source>
        <dbReference type="ARBA" id="ARBA00023136"/>
    </source>
</evidence>
<keyword evidence="5 14" id="KW-0812">Transmembrane</keyword>
<evidence type="ECO:0000256" key="7">
    <source>
        <dbReference type="ARBA" id="ARBA00022989"/>
    </source>
</evidence>
<dbReference type="SUPFAM" id="SSF48264">
    <property type="entry name" value="Cytochrome P450"/>
    <property type="match status" value="1"/>
</dbReference>
<evidence type="ECO:0000256" key="9">
    <source>
        <dbReference type="ARBA" id="ARBA00023004"/>
    </source>
</evidence>
<keyword evidence="7 14" id="KW-1133">Transmembrane helix</keyword>
<dbReference type="PANTHER" id="PTHR24282:SF196">
    <property type="entry name" value="CYTOCHROME P450 714C2"/>
    <property type="match status" value="1"/>
</dbReference>
<evidence type="ECO:0000256" key="3">
    <source>
        <dbReference type="ARBA" id="ARBA00010617"/>
    </source>
</evidence>
<feature type="binding site" description="axial binding residue" evidence="12">
    <location>
        <position position="149"/>
    </location>
    <ligand>
        <name>heme</name>
        <dbReference type="ChEBI" id="CHEBI:30413"/>
    </ligand>
    <ligandPart>
        <name>Fe</name>
        <dbReference type="ChEBI" id="CHEBI:18248"/>
    </ligandPart>
</feature>
<evidence type="ECO:0000256" key="12">
    <source>
        <dbReference type="PIRSR" id="PIRSR602403-1"/>
    </source>
</evidence>
<comment type="caution">
    <text evidence="15">The sequence shown here is derived from an EMBL/GenBank/DDBJ whole genome shotgun (WGS) entry which is preliminary data.</text>
</comment>
<dbReference type="GO" id="GO:0016020">
    <property type="term" value="C:membrane"/>
    <property type="evidence" value="ECO:0007669"/>
    <property type="project" value="UniProtKB-SubCell"/>
</dbReference>
<evidence type="ECO:0000256" key="13">
    <source>
        <dbReference type="RuleBase" id="RU000461"/>
    </source>
</evidence>
<keyword evidence="16" id="KW-1185">Reference proteome</keyword>
<accession>A0A6A3AM10</accession>
<dbReference type="PANTHER" id="PTHR24282">
    <property type="entry name" value="CYTOCHROME P450 FAMILY MEMBER"/>
    <property type="match status" value="1"/>
</dbReference>
<keyword evidence="11 14" id="KW-0472">Membrane</keyword>
<keyword evidence="10 13" id="KW-0503">Monooxygenase</keyword>
<evidence type="ECO:0000256" key="4">
    <source>
        <dbReference type="ARBA" id="ARBA00022617"/>
    </source>
</evidence>
<comment type="similarity">
    <text evidence="3 13">Belongs to the cytochrome P450 family.</text>
</comment>
<name>A0A6A3AM10_HIBSY</name>
<dbReference type="GO" id="GO:0004497">
    <property type="term" value="F:monooxygenase activity"/>
    <property type="evidence" value="ECO:0007669"/>
    <property type="project" value="UniProtKB-KW"/>
</dbReference>
<dbReference type="PRINTS" id="PR00465">
    <property type="entry name" value="EP450IV"/>
</dbReference>
<dbReference type="Pfam" id="PF00067">
    <property type="entry name" value="p450"/>
    <property type="match status" value="1"/>
</dbReference>
<evidence type="ECO:0000256" key="5">
    <source>
        <dbReference type="ARBA" id="ARBA00022692"/>
    </source>
</evidence>
<dbReference type="InterPro" id="IPR002403">
    <property type="entry name" value="Cyt_P450_E_grp-IV"/>
</dbReference>